<dbReference type="AlphaFoldDB" id="A0A1G6JDV0"/>
<gene>
    <name evidence="3" type="ORF">SAMN05421872_101455</name>
</gene>
<dbReference type="EMBL" id="FMZM01000001">
    <property type="protein sequence ID" value="SDC16948.1"/>
    <property type="molecule type" value="Genomic_DNA"/>
</dbReference>
<protein>
    <submittedName>
        <fullName evidence="3">Cell envelope-related function transcriptional attenuator common domain-containing protein</fullName>
    </submittedName>
</protein>
<dbReference type="RefSeq" id="WP_090850311.1">
    <property type="nucleotide sequence ID" value="NZ_FMZM01000001.1"/>
</dbReference>
<dbReference type="NCBIfam" id="TIGR00350">
    <property type="entry name" value="lytR_cpsA_psr"/>
    <property type="match status" value="1"/>
</dbReference>
<proteinExistence type="inferred from homology"/>
<keyword evidence="4" id="KW-1185">Reference proteome</keyword>
<accession>A0A1G6JDV0</accession>
<reference evidence="4" key="1">
    <citation type="submission" date="2016-10" db="EMBL/GenBank/DDBJ databases">
        <authorList>
            <person name="Varghese N."/>
            <person name="Submissions S."/>
        </authorList>
    </citation>
    <scope>NUCLEOTIDE SEQUENCE [LARGE SCALE GENOMIC DNA]</scope>
    <source>
        <strain evidence="4">CGMCC 4.6858</strain>
    </source>
</reference>
<sequence length="499" mass="52568">MPTPPVSSPGSDHDGAARGPARVSVAERAARVRFRRALSLMAMTLVAPGSAQLAAGNRKVGRIAIGIWLALLVTGLITAVALLIHPTSAVSLATKPSLLLLLRLGLMVGAVGWAYLFVDAWRIGQPLTLGLGHRRAVVGVNGLLCFTVAGVMLFGAHVVAVQRDFILATFSDGAASDASHGRYNVLLLGGDSGDDRWGLRPDSMTVASIDAETGKTVLIGLPRNMANFPFKKGSVMHEQFPDGFDCDGCYLNGVSTWAGDNTELFPDSDNPGVDATIMAIEGITGLDISYWAMVNLRGFKDLVDAVGGVKLNVRSPIPVGGLGSDVTGYIEPGNRKLNGHETLWYARAREGSDDYSRMARQKCVMNAMLGQVSPQVAVRNFEKIAKASSAMISTDLPASEIDTFASLALKAKSQKMATLSLVPPLVNTAHPEIKKIRAKVRQAIDRSEGDAPKKKPTETAKADVPAKNADAPTTVTGGSVGSLKQGYAANQAEDLASAC</sequence>
<dbReference type="PANTHER" id="PTHR33392:SF6">
    <property type="entry name" value="POLYISOPRENYL-TEICHOIC ACID--PEPTIDOGLYCAN TEICHOIC ACID TRANSFERASE TAGU"/>
    <property type="match status" value="1"/>
</dbReference>
<dbReference type="Gene3D" id="3.40.630.190">
    <property type="entry name" value="LCP protein"/>
    <property type="match status" value="1"/>
</dbReference>
<dbReference type="Pfam" id="PF03816">
    <property type="entry name" value="LytR_cpsA_psr"/>
    <property type="match status" value="1"/>
</dbReference>
<feature type="domain" description="Cell envelope-related transcriptional attenuator" evidence="2">
    <location>
        <begin position="200"/>
        <end position="372"/>
    </location>
</feature>
<evidence type="ECO:0000313" key="3">
    <source>
        <dbReference type="EMBL" id="SDC16948.1"/>
    </source>
</evidence>
<name>A0A1G6JDV0_9ACTN</name>
<evidence type="ECO:0000313" key="4">
    <source>
        <dbReference type="Proteomes" id="UP000199034"/>
    </source>
</evidence>
<dbReference type="Proteomes" id="UP000199034">
    <property type="component" value="Unassembled WGS sequence"/>
</dbReference>
<organism evidence="3 4">
    <name type="scientific">Nocardioides lianchengensis</name>
    <dbReference type="NCBI Taxonomy" id="1045774"/>
    <lineage>
        <taxon>Bacteria</taxon>
        <taxon>Bacillati</taxon>
        <taxon>Actinomycetota</taxon>
        <taxon>Actinomycetes</taxon>
        <taxon>Propionibacteriales</taxon>
        <taxon>Nocardioidaceae</taxon>
        <taxon>Nocardioides</taxon>
    </lineage>
</organism>
<evidence type="ECO:0000259" key="2">
    <source>
        <dbReference type="Pfam" id="PF03816"/>
    </source>
</evidence>
<dbReference type="OrthoDB" id="3573673at2"/>
<dbReference type="STRING" id="1045774.SAMN05421872_101455"/>
<evidence type="ECO:0000256" key="1">
    <source>
        <dbReference type="ARBA" id="ARBA00006068"/>
    </source>
</evidence>
<dbReference type="InterPro" id="IPR050922">
    <property type="entry name" value="LytR/CpsA/Psr_CW_biosynth"/>
</dbReference>
<dbReference type="InterPro" id="IPR004474">
    <property type="entry name" value="LytR_CpsA_psr"/>
</dbReference>
<comment type="similarity">
    <text evidence="1">Belongs to the LytR/CpsA/Psr (LCP) family.</text>
</comment>
<dbReference type="PANTHER" id="PTHR33392">
    <property type="entry name" value="POLYISOPRENYL-TEICHOIC ACID--PEPTIDOGLYCAN TEICHOIC ACID TRANSFERASE TAGU"/>
    <property type="match status" value="1"/>
</dbReference>